<dbReference type="AlphaFoldDB" id="A0A2N5VZH4"/>
<dbReference type="Proteomes" id="UP000235388">
    <property type="component" value="Unassembled WGS sequence"/>
</dbReference>
<reference evidence="1 2" key="1">
    <citation type="submission" date="2017-11" db="EMBL/GenBank/DDBJ databases">
        <title>De novo assembly and phasing of dikaryotic genomes from two isolates of Puccinia coronata f. sp. avenae, the causal agent of oat crown rust.</title>
        <authorList>
            <person name="Miller M.E."/>
            <person name="Zhang Y."/>
            <person name="Omidvar V."/>
            <person name="Sperschneider J."/>
            <person name="Schwessinger B."/>
            <person name="Raley C."/>
            <person name="Palmer J.M."/>
            <person name="Garnica D."/>
            <person name="Upadhyaya N."/>
            <person name="Rathjen J."/>
            <person name="Taylor J.M."/>
            <person name="Park R.F."/>
            <person name="Dodds P.N."/>
            <person name="Hirsch C.D."/>
            <person name="Kianian S.F."/>
            <person name="Figueroa M."/>
        </authorList>
    </citation>
    <scope>NUCLEOTIDE SEQUENCE [LARGE SCALE GENOMIC DNA]</scope>
    <source>
        <strain evidence="1">12NC29</strain>
    </source>
</reference>
<accession>A0A2N5VZH4</accession>
<gene>
    <name evidence="1" type="ORF">PCANC_02348</name>
</gene>
<sequence>MSEAPERQPWDEGELEENKSKMLKKLREMLIKATRGKQLCGWPSNARQELPKLGLILKIAPEATQSRLIEEILLDTDTKTYHKPEVEYVLEAIHKKWIKLVRKDEADDVAAPVVTA</sequence>
<evidence type="ECO:0000313" key="1">
    <source>
        <dbReference type="EMBL" id="PLW55386.1"/>
    </source>
</evidence>
<proteinExistence type="predicted"/>
<organism evidence="1 2">
    <name type="scientific">Puccinia coronata f. sp. avenae</name>
    <dbReference type="NCBI Taxonomy" id="200324"/>
    <lineage>
        <taxon>Eukaryota</taxon>
        <taxon>Fungi</taxon>
        <taxon>Dikarya</taxon>
        <taxon>Basidiomycota</taxon>
        <taxon>Pucciniomycotina</taxon>
        <taxon>Pucciniomycetes</taxon>
        <taxon>Pucciniales</taxon>
        <taxon>Pucciniaceae</taxon>
        <taxon>Puccinia</taxon>
    </lineage>
</organism>
<evidence type="ECO:0000313" key="2">
    <source>
        <dbReference type="Proteomes" id="UP000235388"/>
    </source>
</evidence>
<protein>
    <submittedName>
        <fullName evidence="1">Uncharacterized protein</fullName>
    </submittedName>
</protein>
<dbReference type="EMBL" id="PGCJ01000033">
    <property type="protein sequence ID" value="PLW55386.1"/>
    <property type="molecule type" value="Genomic_DNA"/>
</dbReference>
<keyword evidence="2" id="KW-1185">Reference proteome</keyword>
<name>A0A2N5VZH4_9BASI</name>
<comment type="caution">
    <text evidence="1">The sequence shown here is derived from an EMBL/GenBank/DDBJ whole genome shotgun (WGS) entry which is preliminary data.</text>
</comment>